<name>A0A7X6KYM2_9CELL</name>
<sequence>MSNPYAPPSADRPAPEQRPEGGPPQPPQPRRPMPPVPQRPLTPPPAPEPPDPEAVLATGRLVRHFGVWMVAAVVVSLLPLPWGAGALAFVAGAVVTGIRALRTAAKGRVGGGITPLVVVGLAMAGMLGLMTLAPLALWPAQSALQDCLGSAVTESARAACQVEYEQRSTELMEGWFGGSGQGS</sequence>
<comment type="caution">
    <text evidence="3">The sequence shown here is derived from an EMBL/GenBank/DDBJ whole genome shotgun (WGS) entry which is preliminary data.</text>
</comment>
<dbReference type="Proteomes" id="UP000581206">
    <property type="component" value="Unassembled WGS sequence"/>
</dbReference>
<reference evidence="3 4" key="1">
    <citation type="submission" date="2020-04" db="EMBL/GenBank/DDBJ databases">
        <title>MicrobeNet Type strains.</title>
        <authorList>
            <person name="Nicholson A.C."/>
        </authorList>
    </citation>
    <scope>NUCLEOTIDE SEQUENCE [LARGE SCALE GENOMIC DNA]</scope>
    <source>
        <strain evidence="3 4">ATCC BAA-788</strain>
    </source>
</reference>
<proteinExistence type="predicted"/>
<evidence type="ECO:0000256" key="1">
    <source>
        <dbReference type="SAM" id="MobiDB-lite"/>
    </source>
</evidence>
<feature type="region of interest" description="Disordered" evidence="1">
    <location>
        <begin position="1"/>
        <end position="53"/>
    </location>
</feature>
<accession>A0A7X6KYM2</accession>
<feature type="transmembrane region" description="Helical" evidence="2">
    <location>
        <begin position="116"/>
        <end position="138"/>
    </location>
</feature>
<keyword evidence="2" id="KW-0812">Transmembrane</keyword>
<feature type="compositionally biased region" description="Pro residues" evidence="1">
    <location>
        <begin position="21"/>
        <end position="49"/>
    </location>
</feature>
<feature type="transmembrane region" description="Helical" evidence="2">
    <location>
        <begin position="65"/>
        <end position="95"/>
    </location>
</feature>
<keyword evidence="4" id="KW-1185">Reference proteome</keyword>
<keyword evidence="2" id="KW-0472">Membrane</keyword>
<gene>
    <name evidence="3" type="ORF">HGA03_17855</name>
</gene>
<dbReference type="RefSeq" id="WP_168631651.1">
    <property type="nucleotide sequence ID" value="NZ_BONL01000017.1"/>
</dbReference>
<evidence type="ECO:0000256" key="2">
    <source>
        <dbReference type="SAM" id="Phobius"/>
    </source>
</evidence>
<evidence type="ECO:0000313" key="4">
    <source>
        <dbReference type="Proteomes" id="UP000581206"/>
    </source>
</evidence>
<evidence type="ECO:0008006" key="5">
    <source>
        <dbReference type="Google" id="ProtNLM"/>
    </source>
</evidence>
<organism evidence="3 4">
    <name type="scientific">Cellulomonas denverensis</name>
    <dbReference type="NCBI Taxonomy" id="264297"/>
    <lineage>
        <taxon>Bacteria</taxon>
        <taxon>Bacillati</taxon>
        <taxon>Actinomycetota</taxon>
        <taxon>Actinomycetes</taxon>
        <taxon>Micrococcales</taxon>
        <taxon>Cellulomonadaceae</taxon>
        <taxon>Cellulomonas</taxon>
    </lineage>
</organism>
<keyword evidence="2" id="KW-1133">Transmembrane helix</keyword>
<dbReference type="AlphaFoldDB" id="A0A7X6KYM2"/>
<evidence type="ECO:0000313" key="3">
    <source>
        <dbReference type="EMBL" id="NKY24527.1"/>
    </source>
</evidence>
<dbReference type="EMBL" id="JAAXOX010000017">
    <property type="protein sequence ID" value="NKY24527.1"/>
    <property type="molecule type" value="Genomic_DNA"/>
</dbReference>
<protein>
    <recommendedName>
        <fullName evidence="5">DUF4190 domain-containing protein</fullName>
    </recommendedName>
</protein>